<dbReference type="Pfam" id="PF08707">
    <property type="entry name" value="PriCT_2"/>
    <property type="match status" value="1"/>
</dbReference>
<dbReference type="Gene3D" id="3.30.70.1790">
    <property type="entry name" value="RepB DNA-primase, N-terminal domain"/>
    <property type="match status" value="1"/>
</dbReference>
<organism evidence="4 5">
    <name type="scientific">Hyphomicrobium denitrificans 1NES1</name>
    <dbReference type="NCBI Taxonomy" id="670307"/>
    <lineage>
        <taxon>Bacteria</taxon>
        <taxon>Pseudomonadati</taxon>
        <taxon>Pseudomonadota</taxon>
        <taxon>Alphaproteobacteria</taxon>
        <taxon>Hyphomicrobiales</taxon>
        <taxon>Hyphomicrobiaceae</taxon>
        <taxon>Hyphomicrobium</taxon>
    </lineage>
</organism>
<dbReference type="Pfam" id="PF16793">
    <property type="entry name" value="RepB_primase"/>
    <property type="match status" value="1"/>
</dbReference>
<protein>
    <recommendedName>
        <fullName evidence="6">RepB-like DNA primase domain-containing protein</fullName>
    </recommendedName>
</protein>
<dbReference type="InterPro" id="IPR014819">
    <property type="entry name" value="PriCT_2"/>
</dbReference>
<evidence type="ECO:0000259" key="1">
    <source>
        <dbReference type="Pfam" id="PF08707"/>
    </source>
</evidence>
<dbReference type="InterPro" id="IPR045455">
    <property type="entry name" value="NrS-1_pol-like_helicase"/>
</dbReference>
<feature type="domain" description="Primase C-terminal 2" evidence="1">
    <location>
        <begin position="235"/>
        <end position="310"/>
    </location>
</feature>
<accession>N0BCG0</accession>
<dbReference type="STRING" id="670307.HYPDE_41243"/>
<dbReference type="OrthoDB" id="8215052at2"/>
<dbReference type="KEGG" id="hdt:HYPDE_41243"/>
<name>N0BCG0_9HYPH</name>
<dbReference type="InterPro" id="IPR027417">
    <property type="entry name" value="P-loop_NTPase"/>
</dbReference>
<keyword evidence="5" id="KW-1185">Reference proteome</keyword>
<dbReference type="Pfam" id="PF19263">
    <property type="entry name" value="DUF5906"/>
    <property type="match status" value="1"/>
</dbReference>
<evidence type="ECO:0008006" key="6">
    <source>
        <dbReference type="Google" id="ProtNLM"/>
    </source>
</evidence>
<gene>
    <name evidence="4" type="ORF">HYPDE_41243</name>
</gene>
<evidence type="ECO:0000313" key="5">
    <source>
        <dbReference type="Proteomes" id="UP000005952"/>
    </source>
</evidence>
<proteinExistence type="predicted"/>
<feature type="domain" description="RepB-like DNA primase" evidence="2">
    <location>
        <begin position="112"/>
        <end position="184"/>
    </location>
</feature>
<dbReference type="GO" id="GO:0016817">
    <property type="term" value="F:hydrolase activity, acting on acid anhydrides"/>
    <property type="evidence" value="ECO:0007669"/>
    <property type="project" value="InterPro"/>
</dbReference>
<evidence type="ECO:0000259" key="3">
    <source>
        <dbReference type="Pfam" id="PF19263"/>
    </source>
</evidence>
<evidence type="ECO:0000313" key="4">
    <source>
        <dbReference type="EMBL" id="AGK59917.1"/>
    </source>
</evidence>
<sequence length="816" mass="91788">MQTEKVKVTSSLNGEAQRFLALLAPEAKEFDWRFILPDSRLDDIGTGLKIINQRGSARFSKTAAQTANEKGYGVFVTVNETDGAGIKAKNITRVRAVFADFDDGLPDQFPLQPSMIVQTSPGKAQVYWLVEDDMAPAQFASIEARLVQTYNADKNAKDIARVLRVPGFMHTKGEPFPVKLVSPKNGKNAKRYNTRQLLDAFPAVATERNSQRPRNIEKFAITLGVNAFDTEKVQAALAFIPNGDRDEWLKVGMALHHETGGSEQAYDFWVQWSRTSPKFNETDQRAKWLSFNPENYDGQLMKLGTLFALAKEHGWKPPQRRELIIVPLEVSEKVAFDESALEWGTKLCREKAETKGDWDADELGELMQRMNADHSVVDIGGKVLVTKAEANPLIGNQIVFMSTEAARQKYGAVVVGGTENRPITAFNKWERWPGRRYYEGVGMFPGSSVKPSIVQRNYLNLWGGLRITPRKGDWSLVKQHMLMMCSGNEDHFNWLLDWNAQLIQEPQRKPGSAIVLRSAQKGTGKSMFAGFWQKIYGMQHVATVTNSDQIVGRFNAVIGQSVLVFLEEASWGGSRASGNALKERITGATTTLERKGLDPITQPNYARHWFNSNEDWIVPAGTDERRYFIADFNFDRANDRSYFDPIFRQMYDDAGVEAMAHELLDRKIESDLYTPPATAGLERQREFSLSGVERFLFETAKSGQIPRDDLSSFAHDLGTSSTVVSTTAVQNTARGYCDEYEGRALDTRLGMILSEVGVLKSMRMASGMRRYHYVFPPIDEFRARVSKKLNLPITICEPLGHEANLRGSNENQRDQL</sequence>
<dbReference type="EMBL" id="CP005587">
    <property type="protein sequence ID" value="AGK59917.1"/>
    <property type="molecule type" value="Genomic_DNA"/>
</dbReference>
<feature type="domain" description="NrS-1 polymerase-like helicase" evidence="3">
    <location>
        <begin position="516"/>
        <end position="626"/>
    </location>
</feature>
<dbReference type="RefSeq" id="WP_015599931.1">
    <property type="nucleotide sequence ID" value="NC_021172.1"/>
</dbReference>
<dbReference type="Gene3D" id="3.40.50.300">
    <property type="entry name" value="P-loop containing nucleotide triphosphate hydrolases"/>
    <property type="match status" value="1"/>
</dbReference>
<reference evidence="4 5" key="1">
    <citation type="journal article" date="2013" name="Genome Announc.">
        <title>Genome sequences for three denitrifying bacterial strains isolated from a uranium- and nitrate-contaminated subsurface environment.</title>
        <authorList>
            <person name="Venkatramanan R."/>
            <person name="Prakash O."/>
            <person name="Woyke T."/>
            <person name="Chain P."/>
            <person name="Goodwin L.A."/>
            <person name="Watson D."/>
            <person name="Brooks S."/>
            <person name="Kostka J.E."/>
            <person name="Green S.J."/>
        </authorList>
    </citation>
    <scope>NUCLEOTIDE SEQUENCE [LARGE SCALE GENOMIC DNA]</scope>
    <source>
        <strain evidence="4 5">1NES1</strain>
    </source>
</reference>
<dbReference type="Proteomes" id="UP000005952">
    <property type="component" value="Chromosome"/>
</dbReference>
<dbReference type="HOGENOM" id="CLU_346067_0_0_5"/>
<dbReference type="AlphaFoldDB" id="N0BCG0"/>
<dbReference type="InterPro" id="IPR039459">
    <property type="entry name" value="RepB-like_DNA_primase_dom"/>
</dbReference>
<dbReference type="eggNOG" id="COG0467">
    <property type="taxonomic scope" value="Bacteria"/>
</dbReference>
<dbReference type="eggNOG" id="COG3378">
    <property type="taxonomic scope" value="Bacteria"/>
</dbReference>
<evidence type="ECO:0000259" key="2">
    <source>
        <dbReference type="Pfam" id="PF16793"/>
    </source>
</evidence>